<reference evidence="2" key="1">
    <citation type="journal article" date="2019" name="Sci. Rep.">
        <title>Draft genome of Tanacetum cinerariifolium, the natural source of mosquito coil.</title>
        <authorList>
            <person name="Yamashiro T."/>
            <person name="Shiraishi A."/>
            <person name="Satake H."/>
            <person name="Nakayama K."/>
        </authorList>
    </citation>
    <scope>NUCLEOTIDE SEQUENCE</scope>
</reference>
<evidence type="ECO:0000313" key="2">
    <source>
        <dbReference type="EMBL" id="GFD32710.1"/>
    </source>
</evidence>
<feature type="non-terminal residue" evidence="2">
    <location>
        <position position="107"/>
    </location>
</feature>
<comment type="caution">
    <text evidence="2">The sequence shown here is derived from an EMBL/GenBank/DDBJ whole genome shotgun (WGS) entry which is preliminary data.</text>
</comment>
<evidence type="ECO:0000256" key="1">
    <source>
        <dbReference type="SAM" id="Coils"/>
    </source>
</evidence>
<name>A0A699VDV0_TANCI</name>
<dbReference type="EMBL" id="BKCJ011427293">
    <property type="protein sequence ID" value="GFD32710.1"/>
    <property type="molecule type" value="Genomic_DNA"/>
</dbReference>
<gene>
    <name evidence="2" type="ORF">Tci_904679</name>
</gene>
<sequence>LVGSSIFGVDSPFAGESHPISGGFFDCSGSDFLVGEKRLKDVVEEKNQVLKARDEEIENLKAQLHLKEAKAAEAIRLRAETSKLEAAEKSLWDEVTALNERNTILEK</sequence>
<keyword evidence="1" id="KW-0175">Coiled coil</keyword>
<organism evidence="2">
    <name type="scientific">Tanacetum cinerariifolium</name>
    <name type="common">Dalmatian daisy</name>
    <name type="synonym">Chrysanthemum cinerariifolium</name>
    <dbReference type="NCBI Taxonomy" id="118510"/>
    <lineage>
        <taxon>Eukaryota</taxon>
        <taxon>Viridiplantae</taxon>
        <taxon>Streptophyta</taxon>
        <taxon>Embryophyta</taxon>
        <taxon>Tracheophyta</taxon>
        <taxon>Spermatophyta</taxon>
        <taxon>Magnoliopsida</taxon>
        <taxon>eudicotyledons</taxon>
        <taxon>Gunneridae</taxon>
        <taxon>Pentapetalae</taxon>
        <taxon>asterids</taxon>
        <taxon>campanulids</taxon>
        <taxon>Asterales</taxon>
        <taxon>Asteraceae</taxon>
        <taxon>Asteroideae</taxon>
        <taxon>Anthemideae</taxon>
        <taxon>Anthemidinae</taxon>
        <taxon>Tanacetum</taxon>
    </lineage>
</organism>
<protein>
    <submittedName>
        <fullName evidence="2">Uncharacterized protein</fullName>
    </submittedName>
</protein>
<dbReference type="AlphaFoldDB" id="A0A699VDV0"/>
<accession>A0A699VDV0</accession>
<feature type="non-terminal residue" evidence="2">
    <location>
        <position position="1"/>
    </location>
</feature>
<proteinExistence type="predicted"/>
<feature type="coiled-coil region" evidence="1">
    <location>
        <begin position="43"/>
        <end position="77"/>
    </location>
</feature>